<comment type="function">
    <text evidence="7">Part of a binding-protein-dependent transport system for a sugar.</text>
</comment>
<evidence type="ECO:0000256" key="6">
    <source>
        <dbReference type="ARBA" id="ARBA00022764"/>
    </source>
</evidence>
<comment type="similarity">
    <text evidence="2">Belongs to the bacterial solute-binding protein 1 family.</text>
</comment>
<name>A0ABU0M3T4_9HYPH</name>
<evidence type="ECO:0000313" key="10">
    <source>
        <dbReference type="EMBL" id="MDQ0515629.1"/>
    </source>
</evidence>
<feature type="chain" id="PRO_5045291036" description="Probable sugar-binding periplasmic protein" evidence="9">
    <location>
        <begin position="22"/>
        <end position="412"/>
    </location>
</feature>
<feature type="signal peptide" evidence="9">
    <location>
        <begin position="1"/>
        <end position="21"/>
    </location>
</feature>
<dbReference type="PANTHER" id="PTHR43649">
    <property type="entry name" value="ARABINOSE-BINDING PROTEIN-RELATED"/>
    <property type="match status" value="1"/>
</dbReference>
<sequence>MTKALFGAAAMVALMAGPALAQEPLKLEVFHWWTSGGEAAAVQEFAKEFDAAGGQWVDTAIGGSGSTARPIGINRIIGGDPPGAMQFNTGTQIDELAAQGLLRNLDDVAAKEGWKEALPPAFYEAIVRDGHVMAAPVNNHGQNWLWYNKALLEKNGIAEPTTWDEFFAAADKLKAAGVIPVAVGGQPWQLNLMFNSILLGEGGKDLYMKVYKDLDPAAVTSPEFKKVAETFGKLRDYSDPGNANRDWNVATGMVISGKAGFQFMGDWAKGEFVLANQVAGKDFGCILGPGEKNFVMGGDVFIFPKLKDEQGTKAQDLLATVFMSKDAQVKFNAKKGSVPVRLDVDNSQLDACAKIGVEVLQDPAKQIPATDILASQDVVQSLQDVVGEYWATPTMTADEFVGKWNDTVAQAK</sequence>
<keyword evidence="11" id="KW-1185">Reference proteome</keyword>
<evidence type="ECO:0000313" key="11">
    <source>
        <dbReference type="Proteomes" id="UP001223743"/>
    </source>
</evidence>
<dbReference type="Gene3D" id="3.40.190.10">
    <property type="entry name" value="Periplasmic binding protein-like II"/>
    <property type="match status" value="2"/>
</dbReference>
<comment type="caution">
    <text evidence="10">The sequence shown here is derived from an EMBL/GenBank/DDBJ whole genome shotgun (WGS) entry which is preliminary data.</text>
</comment>
<dbReference type="EMBL" id="JAUSWJ010000001">
    <property type="protein sequence ID" value="MDQ0515629.1"/>
    <property type="molecule type" value="Genomic_DNA"/>
</dbReference>
<keyword evidence="3" id="KW-0813">Transport</keyword>
<dbReference type="InterPro" id="IPR006059">
    <property type="entry name" value="SBP"/>
</dbReference>
<keyword evidence="4" id="KW-0762">Sugar transport</keyword>
<evidence type="ECO:0000256" key="7">
    <source>
        <dbReference type="ARBA" id="ARBA00049629"/>
    </source>
</evidence>
<gene>
    <name evidence="10" type="ORF">QO015_001242</name>
</gene>
<dbReference type="Pfam" id="PF01547">
    <property type="entry name" value="SBP_bac_1"/>
    <property type="match status" value="1"/>
</dbReference>
<comment type="subcellular location">
    <subcellularLocation>
        <location evidence="1">Periplasm</location>
    </subcellularLocation>
</comment>
<dbReference type="RefSeq" id="WP_266280766.1">
    <property type="nucleotide sequence ID" value="NZ_JAPKNF010000001.1"/>
</dbReference>
<keyword evidence="5 9" id="KW-0732">Signal</keyword>
<proteinExistence type="inferred from homology"/>
<evidence type="ECO:0000256" key="5">
    <source>
        <dbReference type="ARBA" id="ARBA00022729"/>
    </source>
</evidence>
<dbReference type="Proteomes" id="UP001223743">
    <property type="component" value="Unassembled WGS sequence"/>
</dbReference>
<evidence type="ECO:0000256" key="3">
    <source>
        <dbReference type="ARBA" id="ARBA00022448"/>
    </source>
</evidence>
<evidence type="ECO:0000256" key="9">
    <source>
        <dbReference type="SAM" id="SignalP"/>
    </source>
</evidence>
<reference evidence="10 11" key="1">
    <citation type="submission" date="2023-07" db="EMBL/GenBank/DDBJ databases">
        <title>Genomic Encyclopedia of Type Strains, Phase IV (KMG-IV): sequencing the most valuable type-strain genomes for metagenomic binning, comparative biology and taxonomic classification.</title>
        <authorList>
            <person name="Goeker M."/>
        </authorList>
    </citation>
    <scope>NUCLEOTIDE SEQUENCE [LARGE SCALE GENOMIC DNA]</scope>
    <source>
        <strain evidence="10 11">B1-1</strain>
    </source>
</reference>
<evidence type="ECO:0000256" key="1">
    <source>
        <dbReference type="ARBA" id="ARBA00004418"/>
    </source>
</evidence>
<accession>A0ABU0M3T4</accession>
<organism evidence="10 11">
    <name type="scientific">Kaistia geumhonensis</name>
    <dbReference type="NCBI Taxonomy" id="410839"/>
    <lineage>
        <taxon>Bacteria</taxon>
        <taxon>Pseudomonadati</taxon>
        <taxon>Pseudomonadota</taxon>
        <taxon>Alphaproteobacteria</taxon>
        <taxon>Hyphomicrobiales</taxon>
        <taxon>Kaistiaceae</taxon>
        <taxon>Kaistia</taxon>
    </lineage>
</organism>
<dbReference type="InterPro" id="IPR050490">
    <property type="entry name" value="Bact_solute-bd_prot1"/>
</dbReference>
<evidence type="ECO:0000256" key="4">
    <source>
        <dbReference type="ARBA" id="ARBA00022597"/>
    </source>
</evidence>
<evidence type="ECO:0000256" key="2">
    <source>
        <dbReference type="ARBA" id="ARBA00008520"/>
    </source>
</evidence>
<keyword evidence="6" id="KW-0574">Periplasm</keyword>
<dbReference type="PANTHER" id="PTHR43649:SF28">
    <property type="entry name" value="BINDING PROTEIN COMPONENT OF ABC SUGAR TRANSPORTER-RELATED"/>
    <property type="match status" value="1"/>
</dbReference>
<evidence type="ECO:0000256" key="8">
    <source>
        <dbReference type="ARBA" id="ARBA00049753"/>
    </source>
</evidence>
<protein>
    <recommendedName>
        <fullName evidence="8">Probable sugar-binding periplasmic protein</fullName>
    </recommendedName>
</protein>
<dbReference type="SUPFAM" id="SSF53850">
    <property type="entry name" value="Periplasmic binding protein-like II"/>
    <property type="match status" value="1"/>
</dbReference>